<evidence type="ECO:0000313" key="4">
    <source>
        <dbReference type="EMBL" id="KAK4393948.1"/>
    </source>
</evidence>
<dbReference type="Proteomes" id="UP001289374">
    <property type="component" value="Unassembled WGS sequence"/>
</dbReference>
<sequence>MKPTIVTYSIIIEQMLKEFDFDSAYRVLNHMISVGLKPDVCTYTSFLLAYCNQGMLKEAEDVMVKMKEKGVQPDLMAYTVLIDGYGRSGFIDLAFDTLKSMVDAGYEPSHYTYSVLIKHLSHEKLINGNIGRTGFDLPNDGSINIADVWKIMEHDTALKLFEKMKQHGCAPNLNTYNALITGLCRERRLEEAWRLVDHSKQCGISPSEDIYNKLVECCCNKRMYEEAVDLIDVMLKHGFLPHLECFKRLVCGLYDDGNDEKAKATFYRLLHCGYNYDEMAWKVLIDGLLQRGFVNGCSELVNVMEKSGCTIDPQTHAMLIQGFLVKERAHTHNNTS</sequence>
<comment type="similarity">
    <text evidence="1">Belongs to the PPR family. P subfamily.</text>
</comment>
<feature type="repeat" description="PPR" evidence="3">
    <location>
        <begin position="74"/>
        <end position="108"/>
    </location>
</feature>
<keyword evidence="2" id="KW-0677">Repeat</keyword>
<protein>
    <submittedName>
        <fullName evidence="4">Pentatricopeptide repeat-containing protein</fullName>
    </submittedName>
</protein>
<reference evidence="4" key="1">
    <citation type="submission" date="2020-06" db="EMBL/GenBank/DDBJ databases">
        <authorList>
            <person name="Li T."/>
            <person name="Hu X."/>
            <person name="Zhang T."/>
            <person name="Song X."/>
            <person name="Zhang H."/>
            <person name="Dai N."/>
            <person name="Sheng W."/>
            <person name="Hou X."/>
            <person name="Wei L."/>
        </authorList>
    </citation>
    <scope>NUCLEOTIDE SEQUENCE</scope>
    <source>
        <strain evidence="4">K16</strain>
        <tissue evidence="4">Leaf</tissue>
    </source>
</reference>
<dbReference type="PROSITE" id="PS51375">
    <property type="entry name" value="PPR"/>
    <property type="match status" value="5"/>
</dbReference>
<dbReference type="InterPro" id="IPR002885">
    <property type="entry name" value="PPR_rpt"/>
</dbReference>
<dbReference type="PANTHER" id="PTHR46128">
    <property type="entry name" value="MITOCHONDRIAL GROUP I INTRON SPLICING FACTOR CCM1"/>
    <property type="match status" value="1"/>
</dbReference>
<feature type="repeat" description="PPR" evidence="3">
    <location>
        <begin position="172"/>
        <end position="206"/>
    </location>
</feature>
<keyword evidence="5" id="KW-1185">Reference proteome</keyword>
<dbReference type="Pfam" id="PF13041">
    <property type="entry name" value="PPR_2"/>
    <property type="match status" value="2"/>
</dbReference>
<dbReference type="AlphaFoldDB" id="A0AAE2BQJ8"/>
<dbReference type="InterPro" id="IPR011990">
    <property type="entry name" value="TPR-like_helical_dom_sf"/>
</dbReference>
<feature type="repeat" description="PPR" evidence="3">
    <location>
        <begin position="207"/>
        <end position="241"/>
    </location>
</feature>
<dbReference type="InterPro" id="IPR050872">
    <property type="entry name" value="PPR_P_subfamily"/>
</dbReference>
<comment type="caution">
    <text evidence="4">The sequence shown here is derived from an EMBL/GenBank/DDBJ whole genome shotgun (WGS) entry which is preliminary data.</text>
</comment>
<name>A0AAE2BQJ8_9LAMI</name>
<organism evidence="4 5">
    <name type="scientific">Sesamum angolense</name>
    <dbReference type="NCBI Taxonomy" id="2727404"/>
    <lineage>
        <taxon>Eukaryota</taxon>
        <taxon>Viridiplantae</taxon>
        <taxon>Streptophyta</taxon>
        <taxon>Embryophyta</taxon>
        <taxon>Tracheophyta</taxon>
        <taxon>Spermatophyta</taxon>
        <taxon>Magnoliopsida</taxon>
        <taxon>eudicotyledons</taxon>
        <taxon>Gunneridae</taxon>
        <taxon>Pentapetalae</taxon>
        <taxon>asterids</taxon>
        <taxon>lamiids</taxon>
        <taxon>Lamiales</taxon>
        <taxon>Pedaliaceae</taxon>
        <taxon>Sesamum</taxon>
    </lineage>
</organism>
<evidence type="ECO:0000256" key="2">
    <source>
        <dbReference type="ARBA" id="ARBA00022737"/>
    </source>
</evidence>
<evidence type="ECO:0000256" key="1">
    <source>
        <dbReference type="ARBA" id="ARBA00007626"/>
    </source>
</evidence>
<dbReference type="EMBL" id="JACGWL010000010">
    <property type="protein sequence ID" value="KAK4393948.1"/>
    <property type="molecule type" value="Genomic_DNA"/>
</dbReference>
<accession>A0AAE2BQJ8</accession>
<dbReference type="Gene3D" id="1.25.40.10">
    <property type="entry name" value="Tetratricopeptide repeat domain"/>
    <property type="match status" value="2"/>
</dbReference>
<proteinExistence type="inferred from homology"/>
<feature type="repeat" description="PPR" evidence="3">
    <location>
        <begin position="39"/>
        <end position="73"/>
    </location>
</feature>
<dbReference type="PANTHER" id="PTHR46128:SF73">
    <property type="entry name" value="CRIB DOMAIN-CONTAINING PROTEIN"/>
    <property type="match status" value="1"/>
</dbReference>
<evidence type="ECO:0000313" key="5">
    <source>
        <dbReference type="Proteomes" id="UP001289374"/>
    </source>
</evidence>
<dbReference type="NCBIfam" id="TIGR00756">
    <property type="entry name" value="PPR"/>
    <property type="match status" value="5"/>
</dbReference>
<gene>
    <name evidence="4" type="ORF">Sango_1865600</name>
</gene>
<reference evidence="4" key="2">
    <citation type="journal article" date="2024" name="Plant">
        <title>Genomic evolution and insights into agronomic trait innovations of Sesamum species.</title>
        <authorList>
            <person name="Miao H."/>
            <person name="Wang L."/>
            <person name="Qu L."/>
            <person name="Liu H."/>
            <person name="Sun Y."/>
            <person name="Le M."/>
            <person name="Wang Q."/>
            <person name="Wei S."/>
            <person name="Zheng Y."/>
            <person name="Lin W."/>
            <person name="Duan Y."/>
            <person name="Cao H."/>
            <person name="Xiong S."/>
            <person name="Wang X."/>
            <person name="Wei L."/>
            <person name="Li C."/>
            <person name="Ma Q."/>
            <person name="Ju M."/>
            <person name="Zhao R."/>
            <person name="Li G."/>
            <person name="Mu C."/>
            <person name="Tian Q."/>
            <person name="Mei H."/>
            <person name="Zhang T."/>
            <person name="Gao T."/>
            <person name="Zhang H."/>
        </authorList>
    </citation>
    <scope>NUCLEOTIDE SEQUENCE</scope>
    <source>
        <strain evidence="4">K16</strain>
    </source>
</reference>
<evidence type="ECO:0000256" key="3">
    <source>
        <dbReference type="PROSITE-ProRule" id="PRU00708"/>
    </source>
</evidence>
<feature type="repeat" description="PPR" evidence="3">
    <location>
        <begin position="4"/>
        <end position="38"/>
    </location>
</feature>
<dbReference type="Pfam" id="PF01535">
    <property type="entry name" value="PPR"/>
    <property type="match status" value="3"/>
</dbReference>